<dbReference type="InterPro" id="IPR006115">
    <property type="entry name" value="6PGDH_NADP-bd"/>
</dbReference>
<dbReference type="SUPFAM" id="SSF51735">
    <property type="entry name" value="NAD(P)-binding Rossmann-fold domains"/>
    <property type="match status" value="1"/>
</dbReference>
<dbReference type="UniPathway" id="UPA00115">
    <property type="reaction ID" value="UER00410"/>
</dbReference>
<comment type="similarity">
    <text evidence="2">Belongs to the 6-phosphogluconate dehydrogenase family.</text>
</comment>
<evidence type="ECO:0000256" key="1">
    <source>
        <dbReference type="ARBA" id="ARBA00004874"/>
    </source>
</evidence>
<dbReference type="SUPFAM" id="SSF48179">
    <property type="entry name" value="6-phosphogluconate dehydrogenase C-terminal domain-like"/>
    <property type="match status" value="1"/>
</dbReference>
<evidence type="ECO:0000256" key="6">
    <source>
        <dbReference type="ARBA" id="ARBA00023126"/>
    </source>
</evidence>
<protein>
    <recommendedName>
        <fullName evidence="3">phosphogluconate dehydrogenase (NADP(+)-dependent, decarboxylating)</fullName>
        <ecNumber evidence="3">1.1.1.44</ecNumber>
    </recommendedName>
</protein>
<organism evidence="9 10">
    <name type="scientific">Adineta ricciae</name>
    <name type="common">Rotifer</name>
    <dbReference type="NCBI Taxonomy" id="249248"/>
    <lineage>
        <taxon>Eukaryota</taxon>
        <taxon>Metazoa</taxon>
        <taxon>Spiralia</taxon>
        <taxon>Gnathifera</taxon>
        <taxon>Rotifera</taxon>
        <taxon>Eurotatoria</taxon>
        <taxon>Bdelloidea</taxon>
        <taxon>Adinetida</taxon>
        <taxon>Adinetidae</taxon>
        <taxon>Adineta</taxon>
    </lineage>
</organism>
<keyword evidence="6" id="KW-0570">Pentose shunt</keyword>
<dbReference type="PANTHER" id="PTHR11811">
    <property type="entry name" value="6-PHOSPHOGLUCONATE DEHYDROGENASE"/>
    <property type="match status" value="1"/>
</dbReference>
<proteinExistence type="inferred from homology"/>
<dbReference type="EMBL" id="CAJNOR010008771">
    <property type="protein sequence ID" value="CAF1637353.1"/>
    <property type="molecule type" value="Genomic_DNA"/>
</dbReference>
<reference evidence="9" key="1">
    <citation type="submission" date="2021-02" db="EMBL/GenBank/DDBJ databases">
        <authorList>
            <person name="Nowell W R."/>
        </authorList>
    </citation>
    <scope>NUCLEOTIDE SEQUENCE</scope>
</reference>
<evidence type="ECO:0000256" key="5">
    <source>
        <dbReference type="ARBA" id="ARBA00023064"/>
    </source>
</evidence>
<keyword evidence="4" id="KW-0560">Oxidoreductase</keyword>
<feature type="non-terminal residue" evidence="9">
    <location>
        <position position="1"/>
    </location>
</feature>
<dbReference type="FunFam" id="3.40.50.720:FF:000007">
    <property type="entry name" value="6-phosphogluconate dehydrogenase, decarboxylating"/>
    <property type="match status" value="1"/>
</dbReference>
<accession>A0A816DPC5</accession>
<dbReference type="GO" id="GO:0004616">
    <property type="term" value="F:phosphogluconate dehydrogenase (decarboxylating) activity"/>
    <property type="evidence" value="ECO:0007669"/>
    <property type="project" value="UniProtKB-EC"/>
</dbReference>
<dbReference type="GO" id="GO:0019521">
    <property type="term" value="P:D-gluconate metabolic process"/>
    <property type="evidence" value="ECO:0007669"/>
    <property type="project" value="UniProtKB-KW"/>
</dbReference>
<dbReference type="InterPro" id="IPR008927">
    <property type="entry name" value="6-PGluconate_DH-like_C_sf"/>
</dbReference>
<gene>
    <name evidence="9" type="ORF">XAT740_LOCUS52696</name>
</gene>
<keyword evidence="10" id="KW-1185">Reference proteome</keyword>
<evidence type="ECO:0000259" key="8">
    <source>
        <dbReference type="Pfam" id="PF03446"/>
    </source>
</evidence>
<dbReference type="Proteomes" id="UP000663828">
    <property type="component" value="Unassembled WGS sequence"/>
</dbReference>
<comment type="pathway">
    <text evidence="1">Carbohydrate degradation; pentose phosphate pathway; D-ribulose 5-phosphate from D-glucose 6-phosphate (oxidative stage): step 3/3.</text>
</comment>
<name>A0A816DPC5_ADIRI</name>
<dbReference type="GO" id="GO:0006098">
    <property type="term" value="P:pentose-phosphate shunt"/>
    <property type="evidence" value="ECO:0007669"/>
    <property type="project" value="UniProtKB-UniPathway"/>
</dbReference>
<feature type="domain" description="6-phosphogluconate dehydrogenase C-terminal" evidence="7">
    <location>
        <begin position="184"/>
        <end position="211"/>
    </location>
</feature>
<dbReference type="EC" id="1.1.1.44" evidence="3"/>
<keyword evidence="5" id="KW-0311">Gluconate utilization</keyword>
<dbReference type="Pfam" id="PF00393">
    <property type="entry name" value="6PGD"/>
    <property type="match status" value="1"/>
</dbReference>
<evidence type="ECO:0000256" key="2">
    <source>
        <dbReference type="ARBA" id="ARBA00008419"/>
    </source>
</evidence>
<dbReference type="Gene3D" id="3.40.50.720">
    <property type="entry name" value="NAD(P)-binding Rossmann-like Domain"/>
    <property type="match status" value="1"/>
</dbReference>
<dbReference type="InterPro" id="IPR006183">
    <property type="entry name" value="Pgluconate_DH"/>
</dbReference>
<feature type="domain" description="6-phosphogluconate dehydrogenase NADP-binding" evidence="8">
    <location>
        <begin position="10"/>
        <end position="179"/>
    </location>
</feature>
<evidence type="ECO:0000256" key="3">
    <source>
        <dbReference type="ARBA" id="ARBA00013011"/>
    </source>
</evidence>
<comment type="caution">
    <text evidence="9">The sequence shown here is derived from an EMBL/GenBank/DDBJ whole genome shotgun (WGS) entry which is preliminary data.</text>
</comment>
<dbReference type="PRINTS" id="PR00076">
    <property type="entry name" value="6PGDHDRGNASE"/>
</dbReference>
<dbReference type="Pfam" id="PF03446">
    <property type="entry name" value="NAD_binding_2"/>
    <property type="match status" value="1"/>
</dbReference>
<dbReference type="Gene3D" id="1.10.1040.10">
    <property type="entry name" value="N-(1-d-carboxylethyl)-l-norvaline Dehydrogenase, domain 2"/>
    <property type="match status" value="1"/>
</dbReference>
<evidence type="ECO:0000313" key="10">
    <source>
        <dbReference type="Proteomes" id="UP000663828"/>
    </source>
</evidence>
<evidence type="ECO:0000259" key="7">
    <source>
        <dbReference type="Pfam" id="PF00393"/>
    </source>
</evidence>
<dbReference type="GO" id="GO:0050661">
    <property type="term" value="F:NADP binding"/>
    <property type="evidence" value="ECO:0007669"/>
    <property type="project" value="InterPro"/>
</dbReference>
<dbReference type="InterPro" id="IPR036291">
    <property type="entry name" value="NAD(P)-bd_dom_sf"/>
</dbReference>
<evidence type="ECO:0000256" key="4">
    <source>
        <dbReference type="ARBA" id="ARBA00023002"/>
    </source>
</evidence>
<dbReference type="InterPro" id="IPR013328">
    <property type="entry name" value="6PGD_dom2"/>
</dbReference>
<dbReference type="InterPro" id="IPR006114">
    <property type="entry name" value="6PGDH_C"/>
</dbReference>
<sequence length="211" mass="22941">MAENNKEKADIGLIGLAVMGQNLILNMNDNGFTVACFNRTVSKVDNFLNNEAKGTNILGAHSIEELVQMLKKPRRVMLLVQAGKAVDDFIQTLIPLLEQGDIIIDGGNSLYKDSVRRAEEIEKKGFLYIGTGVSGGEDGARHGPSLMPGGSEKAWESVKPIFQKIAAKADGQPCCDWVGPSGSGHFVKMVHNGIEYGDMQLICEVYNIMKD</sequence>
<dbReference type="AlphaFoldDB" id="A0A816DPC5"/>
<evidence type="ECO:0000313" key="9">
    <source>
        <dbReference type="EMBL" id="CAF1637353.1"/>
    </source>
</evidence>